<organism evidence="1">
    <name type="scientific">marine sediment metagenome</name>
    <dbReference type="NCBI Taxonomy" id="412755"/>
    <lineage>
        <taxon>unclassified sequences</taxon>
        <taxon>metagenomes</taxon>
        <taxon>ecological metagenomes</taxon>
    </lineage>
</organism>
<dbReference type="EMBL" id="BARU01007608">
    <property type="protein sequence ID" value="GAH46503.1"/>
    <property type="molecule type" value="Genomic_DNA"/>
</dbReference>
<reference evidence="1" key="1">
    <citation type="journal article" date="2014" name="Front. Microbiol.">
        <title>High frequency of phylogenetically diverse reductive dehalogenase-homologous genes in deep subseafloor sedimentary metagenomes.</title>
        <authorList>
            <person name="Kawai M."/>
            <person name="Futagami T."/>
            <person name="Toyoda A."/>
            <person name="Takaki Y."/>
            <person name="Nishi S."/>
            <person name="Hori S."/>
            <person name="Arai W."/>
            <person name="Tsubouchi T."/>
            <person name="Morono Y."/>
            <person name="Uchiyama I."/>
            <person name="Ito T."/>
            <person name="Fujiyama A."/>
            <person name="Inagaki F."/>
            <person name="Takami H."/>
        </authorList>
    </citation>
    <scope>NUCLEOTIDE SEQUENCE</scope>
    <source>
        <strain evidence="1">Expedition CK06-06</strain>
    </source>
</reference>
<accession>X1HMJ9</accession>
<evidence type="ECO:0000313" key="1">
    <source>
        <dbReference type="EMBL" id="GAH46503.1"/>
    </source>
</evidence>
<name>X1HMJ9_9ZZZZ</name>
<protein>
    <submittedName>
        <fullName evidence="1">Uncharacterized protein</fullName>
    </submittedName>
</protein>
<comment type="caution">
    <text evidence="1">The sequence shown here is derived from an EMBL/GenBank/DDBJ whole genome shotgun (WGS) entry which is preliminary data.</text>
</comment>
<sequence>MESIENARLEVRNKTDIQLRDMFSLLSYPENYLQMLKKEVMKQMQQRGLFNIYKDER</sequence>
<gene>
    <name evidence="1" type="ORF">S03H2_14987</name>
</gene>
<dbReference type="AlphaFoldDB" id="X1HMJ9"/>
<proteinExistence type="predicted"/>